<dbReference type="Proteomes" id="UP000886785">
    <property type="component" value="Unassembled WGS sequence"/>
</dbReference>
<organism evidence="1 2">
    <name type="scientific">Candidatus Gallacutalibacter pullicola</name>
    <dbReference type="NCBI Taxonomy" id="2840830"/>
    <lineage>
        <taxon>Bacteria</taxon>
        <taxon>Bacillati</taxon>
        <taxon>Bacillota</taxon>
        <taxon>Clostridia</taxon>
        <taxon>Eubacteriales</taxon>
        <taxon>Candidatus Gallacutalibacter</taxon>
    </lineage>
</organism>
<sequence>MTTIFLCGKRGGDAFAKTVTNAAVRYGGAQICGGGRLRGSAEPAFLIYECESPPEISIPKGILVFKDSFSSGLPSRVPGGFLAVFSEGNTAAARALEGTGISAVTCGTAARDTVSAASLGFPQSVVSLQRSIRTLSGTVLEPHDIPVTLREPYPPEPLLAASAVLLIAGIPSGAGYEF</sequence>
<gene>
    <name evidence="1" type="ORF">IAA54_11175</name>
</gene>
<comment type="caution">
    <text evidence="1">The sequence shown here is derived from an EMBL/GenBank/DDBJ whole genome shotgun (WGS) entry which is preliminary data.</text>
</comment>
<reference evidence="1" key="1">
    <citation type="submission" date="2020-10" db="EMBL/GenBank/DDBJ databases">
        <authorList>
            <person name="Gilroy R."/>
        </authorList>
    </citation>
    <scope>NUCLEOTIDE SEQUENCE</scope>
    <source>
        <strain evidence="1">ChiSjej1B19-7085</strain>
    </source>
</reference>
<name>A0A9D1DSE2_9FIRM</name>
<proteinExistence type="predicted"/>
<protein>
    <submittedName>
        <fullName evidence="1">Uncharacterized protein</fullName>
    </submittedName>
</protein>
<accession>A0A9D1DSE2</accession>
<reference evidence="1" key="2">
    <citation type="journal article" date="2021" name="PeerJ">
        <title>Extensive microbial diversity within the chicken gut microbiome revealed by metagenomics and culture.</title>
        <authorList>
            <person name="Gilroy R."/>
            <person name="Ravi A."/>
            <person name="Getino M."/>
            <person name="Pursley I."/>
            <person name="Horton D.L."/>
            <person name="Alikhan N.F."/>
            <person name="Baker D."/>
            <person name="Gharbi K."/>
            <person name="Hall N."/>
            <person name="Watson M."/>
            <person name="Adriaenssens E.M."/>
            <person name="Foster-Nyarko E."/>
            <person name="Jarju S."/>
            <person name="Secka A."/>
            <person name="Antonio M."/>
            <person name="Oren A."/>
            <person name="Chaudhuri R.R."/>
            <person name="La Ragione R."/>
            <person name="Hildebrand F."/>
            <person name="Pallen M.J."/>
        </authorList>
    </citation>
    <scope>NUCLEOTIDE SEQUENCE</scope>
    <source>
        <strain evidence="1">ChiSjej1B19-7085</strain>
    </source>
</reference>
<dbReference type="AlphaFoldDB" id="A0A9D1DSE2"/>
<evidence type="ECO:0000313" key="2">
    <source>
        <dbReference type="Proteomes" id="UP000886785"/>
    </source>
</evidence>
<dbReference type="EMBL" id="DVHF01000144">
    <property type="protein sequence ID" value="HIR58214.1"/>
    <property type="molecule type" value="Genomic_DNA"/>
</dbReference>
<evidence type="ECO:0000313" key="1">
    <source>
        <dbReference type="EMBL" id="HIR58214.1"/>
    </source>
</evidence>